<keyword evidence="1" id="KW-1133">Transmembrane helix</keyword>
<keyword evidence="1" id="KW-0812">Transmembrane</keyword>
<sequence>MSLPIFWSRTVSLAALAGWVPFATGFVLVLFPGLSPVDPVIFERALLGYGALILSFLGGVRWGIRLQGGAGSDLTYIVGIFGSVAGFITLLLPLTIGLIILIAGFGIHGLWDVWSGIRGRVPPAYARLRLVMTWLVCATLLLILIARFLVNL</sequence>
<dbReference type="InterPro" id="IPR021836">
    <property type="entry name" value="DUF3429"/>
</dbReference>
<evidence type="ECO:0008006" key="4">
    <source>
        <dbReference type="Google" id="ProtNLM"/>
    </source>
</evidence>
<gene>
    <name evidence="2" type="ORF">MXMO3_02923</name>
</gene>
<dbReference type="EMBL" id="CP021330">
    <property type="protein sequence ID" value="AVX05431.1"/>
    <property type="molecule type" value="Genomic_DNA"/>
</dbReference>
<feature type="transmembrane region" description="Helical" evidence="1">
    <location>
        <begin position="12"/>
        <end position="34"/>
    </location>
</feature>
<feature type="transmembrane region" description="Helical" evidence="1">
    <location>
        <begin position="46"/>
        <end position="64"/>
    </location>
</feature>
<dbReference type="Pfam" id="PF11911">
    <property type="entry name" value="DUF3429"/>
    <property type="match status" value="1"/>
</dbReference>
<proteinExistence type="predicted"/>
<dbReference type="PANTHER" id="PTHR15887">
    <property type="entry name" value="TRANSMEMBRANE PROTEIN 69"/>
    <property type="match status" value="1"/>
</dbReference>
<name>A0A2R4MHA1_9HYPH</name>
<accession>A0A2R4MHA1</accession>
<dbReference type="Proteomes" id="UP000258927">
    <property type="component" value="Chromosome"/>
</dbReference>
<dbReference type="AlphaFoldDB" id="A0A2R4MHA1"/>
<dbReference type="KEGG" id="mmyr:MXMO3_02923"/>
<keyword evidence="3" id="KW-1185">Reference proteome</keyword>
<reference evidence="2 3" key="1">
    <citation type="submission" date="2017-05" db="EMBL/GenBank/DDBJ databases">
        <title>Genome Analysis of Maritalea myrionectae HL2708#5.</title>
        <authorList>
            <consortium name="Cotde Inc.-PKNU"/>
            <person name="Jang D."/>
            <person name="Oh H.-M."/>
        </authorList>
    </citation>
    <scope>NUCLEOTIDE SEQUENCE [LARGE SCALE GENOMIC DNA]</scope>
    <source>
        <strain evidence="2 3">HL2708#5</strain>
    </source>
</reference>
<feature type="transmembrane region" description="Helical" evidence="1">
    <location>
        <begin position="128"/>
        <end position="150"/>
    </location>
</feature>
<organism evidence="2 3">
    <name type="scientific">Maritalea myrionectae</name>
    <dbReference type="NCBI Taxonomy" id="454601"/>
    <lineage>
        <taxon>Bacteria</taxon>
        <taxon>Pseudomonadati</taxon>
        <taxon>Pseudomonadota</taxon>
        <taxon>Alphaproteobacteria</taxon>
        <taxon>Hyphomicrobiales</taxon>
        <taxon>Devosiaceae</taxon>
        <taxon>Maritalea</taxon>
    </lineage>
</organism>
<feature type="transmembrane region" description="Helical" evidence="1">
    <location>
        <begin position="76"/>
        <end position="108"/>
    </location>
</feature>
<evidence type="ECO:0000313" key="2">
    <source>
        <dbReference type="EMBL" id="AVX05431.1"/>
    </source>
</evidence>
<dbReference type="STRING" id="1122213.GCA_000423365_00565"/>
<evidence type="ECO:0000313" key="3">
    <source>
        <dbReference type="Proteomes" id="UP000258927"/>
    </source>
</evidence>
<dbReference type="PANTHER" id="PTHR15887:SF1">
    <property type="entry name" value="TRANSMEMBRANE PROTEIN 69"/>
    <property type="match status" value="1"/>
</dbReference>
<protein>
    <recommendedName>
        <fullName evidence="4">DUF3429 domain-containing protein</fullName>
    </recommendedName>
</protein>
<dbReference type="RefSeq" id="WP_117396325.1">
    <property type="nucleotide sequence ID" value="NZ_CP021330.1"/>
</dbReference>
<evidence type="ECO:0000256" key="1">
    <source>
        <dbReference type="SAM" id="Phobius"/>
    </source>
</evidence>
<keyword evidence="1" id="KW-0472">Membrane</keyword>